<dbReference type="OrthoDB" id="1337173at2"/>
<feature type="chain" id="PRO_5016015310" description="DUF4829 domain-containing protein" evidence="1">
    <location>
        <begin position="27"/>
        <end position="188"/>
    </location>
</feature>
<gene>
    <name evidence="2" type="ORF">DF185_06600</name>
</gene>
<keyword evidence="1" id="KW-0732">Signal</keyword>
<dbReference type="RefSeq" id="WP_110359946.1">
    <property type="nucleotide sequence ID" value="NZ_QFLI01000002.1"/>
</dbReference>
<name>A0A2V4A0N5_9BACT</name>
<evidence type="ECO:0000313" key="2">
    <source>
        <dbReference type="EMBL" id="PXY02312.1"/>
    </source>
</evidence>
<protein>
    <recommendedName>
        <fullName evidence="4">DUF4829 domain-containing protein</fullName>
    </recommendedName>
</protein>
<keyword evidence="3" id="KW-1185">Reference proteome</keyword>
<dbReference type="EMBL" id="QFLI01000002">
    <property type="protein sequence ID" value="PXY02312.1"/>
    <property type="molecule type" value="Genomic_DNA"/>
</dbReference>
<reference evidence="2 3" key="1">
    <citation type="submission" date="2018-05" db="EMBL/GenBank/DDBJ databases">
        <title>Marinifilum breve JC075T sp. nov., a marine bacterium isolated from Yongle Blue Hole in the South China Sea.</title>
        <authorList>
            <person name="Fu T."/>
        </authorList>
    </citation>
    <scope>NUCLEOTIDE SEQUENCE [LARGE SCALE GENOMIC DNA]</scope>
    <source>
        <strain evidence="2 3">JC075</strain>
    </source>
</reference>
<dbReference type="AlphaFoldDB" id="A0A2V4A0N5"/>
<sequence length="188" mass="22298">MKKINVRIEKVILTFAFILSIFSAKSQTYNDIVSDSTVSQFVISYLDNCIKEIDVQYQKRHPFIINTDEIIDPKKLSSQLDNWNLLFEDSETNIDSLFNFEDKLFIIKQEQTRKKFTWKIKHNIVEFKDLKYGESYYRLSMPLFSKSKNIVIIKRSFECGDDCGDSLISIYRKRNKTWELISGWGYII</sequence>
<feature type="signal peptide" evidence="1">
    <location>
        <begin position="1"/>
        <end position="26"/>
    </location>
</feature>
<evidence type="ECO:0000313" key="3">
    <source>
        <dbReference type="Proteomes" id="UP000248079"/>
    </source>
</evidence>
<dbReference type="Proteomes" id="UP000248079">
    <property type="component" value="Unassembled WGS sequence"/>
</dbReference>
<accession>A0A2V4A0N5</accession>
<comment type="caution">
    <text evidence="2">The sequence shown here is derived from an EMBL/GenBank/DDBJ whole genome shotgun (WGS) entry which is preliminary data.</text>
</comment>
<proteinExistence type="predicted"/>
<evidence type="ECO:0008006" key="4">
    <source>
        <dbReference type="Google" id="ProtNLM"/>
    </source>
</evidence>
<evidence type="ECO:0000256" key="1">
    <source>
        <dbReference type="SAM" id="SignalP"/>
    </source>
</evidence>
<organism evidence="2 3">
    <name type="scientific">Marinifilum breve</name>
    <dbReference type="NCBI Taxonomy" id="2184082"/>
    <lineage>
        <taxon>Bacteria</taxon>
        <taxon>Pseudomonadati</taxon>
        <taxon>Bacteroidota</taxon>
        <taxon>Bacteroidia</taxon>
        <taxon>Marinilabiliales</taxon>
        <taxon>Marinifilaceae</taxon>
    </lineage>
</organism>